<feature type="chain" id="PRO_5004206862" evidence="2">
    <location>
        <begin position="20"/>
        <end position="200"/>
    </location>
</feature>
<dbReference type="InterPro" id="IPR011250">
    <property type="entry name" value="OMP/PagP_B-barrel"/>
</dbReference>
<evidence type="ECO:0000256" key="2">
    <source>
        <dbReference type="SAM" id="SignalP"/>
    </source>
</evidence>
<keyword evidence="5" id="KW-1185">Reference proteome</keyword>
<sequence>MKTLAVTALASLAAAPAFAGGLDTTAPQPVLTSPAPAPAPVTMATRDWSGAYGGVQLGYGQTDGDVFAEEEEGALYGGFVGYQRDFGSIVAGAELDYLGTDITNDATGTDIDSLARAKLRVGYDAGNFLPYATGGYAMANTSGGLEADADGYFYGVGADYMVTDRIAVGGEITKNEFEDFDGSGDDFGMTTASARVSFRF</sequence>
<dbReference type="RefSeq" id="WP_007254438.1">
    <property type="nucleotide sequence ID" value="NZ_CH724107.1"/>
</dbReference>
<dbReference type="Pfam" id="PF13505">
    <property type="entry name" value="OMP_b-brl"/>
    <property type="match status" value="1"/>
</dbReference>
<dbReference type="AlphaFoldDB" id="Q2CCZ6"/>
<comment type="caution">
    <text evidence="4">The sequence shown here is derived from an EMBL/GenBank/DDBJ whole genome shotgun (WGS) entry which is preliminary data.</text>
</comment>
<reference evidence="4 5" key="1">
    <citation type="journal article" date="2010" name="J. Bacteriol.">
        <title>Genome sequences of Oceanicola granulosus HTCC2516(T) and Oceanicola batsensis HTCC2597(TDelta).</title>
        <authorList>
            <person name="Thrash J.C."/>
            <person name="Cho J.C."/>
            <person name="Vergin K.L."/>
            <person name="Giovannoni S.J."/>
        </authorList>
    </citation>
    <scope>NUCLEOTIDE SEQUENCE [LARGE SCALE GENOMIC DNA]</scope>
    <source>
        <strain evidence="5">ATCC BAA-861 / DSM 15982 / KCTC 12143 / HTCC2516</strain>
    </source>
</reference>
<feature type="signal peptide" evidence="2">
    <location>
        <begin position="1"/>
        <end position="19"/>
    </location>
</feature>
<keyword evidence="1 2" id="KW-0732">Signal</keyword>
<dbReference type="Gene3D" id="2.40.160.20">
    <property type="match status" value="1"/>
</dbReference>
<evidence type="ECO:0000259" key="3">
    <source>
        <dbReference type="Pfam" id="PF13505"/>
    </source>
</evidence>
<dbReference type="Proteomes" id="UP000003635">
    <property type="component" value="Unassembled WGS sequence"/>
</dbReference>
<dbReference type="OrthoDB" id="268975at2"/>
<name>Q2CCZ6_OCEGH</name>
<dbReference type="HOGENOM" id="CLU_037100_2_0_5"/>
<evidence type="ECO:0000313" key="5">
    <source>
        <dbReference type="Proteomes" id="UP000003635"/>
    </source>
</evidence>
<dbReference type="STRING" id="314256.OG2516_04551"/>
<dbReference type="EMBL" id="AAOT01000026">
    <property type="protein sequence ID" value="EAR50580.1"/>
    <property type="molecule type" value="Genomic_DNA"/>
</dbReference>
<accession>Q2CCZ6</accession>
<evidence type="ECO:0000313" key="4">
    <source>
        <dbReference type="EMBL" id="EAR50580.1"/>
    </source>
</evidence>
<dbReference type="eggNOG" id="COG3637">
    <property type="taxonomic scope" value="Bacteria"/>
</dbReference>
<organism evidence="4 5">
    <name type="scientific">Oceanicola granulosus (strain ATCC BAA-861 / DSM 15982 / KCTC 12143 / HTCC2516)</name>
    <dbReference type="NCBI Taxonomy" id="314256"/>
    <lineage>
        <taxon>Bacteria</taxon>
        <taxon>Pseudomonadati</taxon>
        <taxon>Pseudomonadota</taxon>
        <taxon>Alphaproteobacteria</taxon>
        <taxon>Rhodobacterales</taxon>
        <taxon>Roseobacteraceae</taxon>
        <taxon>Oceanicola</taxon>
    </lineage>
</organism>
<proteinExistence type="predicted"/>
<feature type="domain" description="Outer membrane protein beta-barrel" evidence="3">
    <location>
        <begin position="39"/>
        <end position="200"/>
    </location>
</feature>
<evidence type="ECO:0000256" key="1">
    <source>
        <dbReference type="ARBA" id="ARBA00022729"/>
    </source>
</evidence>
<gene>
    <name evidence="4" type="ORF">OG2516_04551</name>
</gene>
<protein>
    <submittedName>
        <fullName evidence="4">Possible outer membrane protein</fullName>
    </submittedName>
</protein>
<dbReference type="InterPro" id="IPR027385">
    <property type="entry name" value="Beta-barrel_OMP"/>
</dbReference>
<dbReference type="SUPFAM" id="SSF56925">
    <property type="entry name" value="OMPA-like"/>
    <property type="match status" value="1"/>
</dbReference>